<dbReference type="Proteomes" id="UP000277204">
    <property type="component" value="Unassembled WGS sequence"/>
</dbReference>
<dbReference type="AlphaFoldDB" id="A0A183N3G4"/>
<gene>
    <name evidence="1" type="ORF">SMRZ_LOCUS22839</name>
</gene>
<reference evidence="1 2" key="1">
    <citation type="submission" date="2018-11" db="EMBL/GenBank/DDBJ databases">
        <authorList>
            <consortium name="Pathogen Informatics"/>
        </authorList>
    </citation>
    <scope>NUCLEOTIDE SEQUENCE [LARGE SCALE GENOMIC DNA]</scope>
    <source>
        <strain evidence="1 2">Zambia</strain>
    </source>
</reference>
<organism evidence="1 2">
    <name type="scientific">Schistosoma margrebowiei</name>
    <dbReference type="NCBI Taxonomy" id="48269"/>
    <lineage>
        <taxon>Eukaryota</taxon>
        <taxon>Metazoa</taxon>
        <taxon>Spiralia</taxon>
        <taxon>Lophotrochozoa</taxon>
        <taxon>Platyhelminthes</taxon>
        <taxon>Trematoda</taxon>
        <taxon>Digenea</taxon>
        <taxon>Strigeidida</taxon>
        <taxon>Schistosomatoidea</taxon>
        <taxon>Schistosomatidae</taxon>
        <taxon>Schistosoma</taxon>
    </lineage>
</organism>
<evidence type="ECO:0000313" key="2">
    <source>
        <dbReference type="Proteomes" id="UP000277204"/>
    </source>
</evidence>
<evidence type="ECO:0000313" key="1">
    <source>
        <dbReference type="EMBL" id="VDP44819.1"/>
    </source>
</evidence>
<keyword evidence="2" id="KW-1185">Reference proteome</keyword>
<proteinExistence type="predicted"/>
<protein>
    <submittedName>
        <fullName evidence="1">Uncharacterized protein</fullName>
    </submittedName>
</protein>
<name>A0A183N3G4_9TREM</name>
<sequence>MHRKHTIPAYSSPLQVTTCPTTILSSSTSSQRTISTTTAAATSSSSTHTHTQMCFRRLIIHNTSHYLDRELTVTGLPTDKLLGKCGCWEQHHSSTYSSPPTSTDYKAAHVCSFDRVSE</sequence>
<dbReference type="EMBL" id="UZAI01019367">
    <property type="protein sequence ID" value="VDP44819.1"/>
    <property type="molecule type" value="Genomic_DNA"/>
</dbReference>
<accession>A0A183N3G4</accession>